<protein>
    <submittedName>
        <fullName evidence="1">Uncharacterized protein</fullName>
    </submittedName>
</protein>
<evidence type="ECO:0000313" key="1">
    <source>
        <dbReference type="EMBL" id="QBK87165.1"/>
    </source>
</evidence>
<proteinExistence type="predicted"/>
<dbReference type="EMBL" id="MK500345">
    <property type="protein sequence ID" value="QBK87165.1"/>
    <property type="molecule type" value="Genomic_DNA"/>
</dbReference>
<reference evidence="1" key="1">
    <citation type="journal article" date="2019" name="MBio">
        <title>Virus Genomes from Deep Sea Sediments Expand the Ocean Megavirome and Support Independent Origins of Viral Gigantism.</title>
        <authorList>
            <person name="Backstrom D."/>
            <person name="Yutin N."/>
            <person name="Jorgensen S.L."/>
            <person name="Dharamshi J."/>
            <person name="Homa F."/>
            <person name="Zaremba-Niedwiedzka K."/>
            <person name="Spang A."/>
            <person name="Wolf Y.I."/>
            <person name="Koonin E.V."/>
            <person name="Ettema T.J."/>
        </authorList>
    </citation>
    <scope>NUCLEOTIDE SEQUENCE</scope>
</reference>
<name>A0A481YWK5_9VIRU</name>
<gene>
    <name evidence="1" type="ORF">LCMAC201_00670</name>
</gene>
<sequence length="73" mass="8686">MIEKLTSISEHVVRTNIILDILEDQVSKGKITEYEYIQLANQQMKYFNSLDDGFVENIFQKQIDEYKYYESLA</sequence>
<accession>A0A481YWK5</accession>
<organism evidence="1">
    <name type="scientific">Marseillevirus LCMAC201</name>
    <dbReference type="NCBI Taxonomy" id="2506605"/>
    <lineage>
        <taxon>Viruses</taxon>
        <taxon>Varidnaviria</taxon>
        <taxon>Bamfordvirae</taxon>
        <taxon>Nucleocytoviricota</taxon>
        <taxon>Megaviricetes</taxon>
        <taxon>Pimascovirales</taxon>
        <taxon>Pimascovirales incertae sedis</taxon>
        <taxon>Marseilleviridae</taxon>
    </lineage>
</organism>